<keyword evidence="2" id="KW-1133">Transmembrane helix</keyword>
<name>A0AAX4PCY9_9CHLO</name>
<keyword evidence="2" id="KW-0812">Transmembrane</keyword>
<keyword evidence="2" id="KW-0472">Membrane</keyword>
<dbReference type="AlphaFoldDB" id="A0AAX4PCY9"/>
<evidence type="ECO:0000313" key="3">
    <source>
        <dbReference type="EMBL" id="WZN64008.1"/>
    </source>
</evidence>
<evidence type="ECO:0000256" key="2">
    <source>
        <dbReference type="SAM" id="Phobius"/>
    </source>
</evidence>
<feature type="transmembrane region" description="Helical" evidence="2">
    <location>
        <begin position="195"/>
        <end position="213"/>
    </location>
</feature>
<evidence type="ECO:0000256" key="1">
    <source>
        <dbReference type="SAM" id="MobiDB-lite"/>
    </source>
</evidence>
<feature type="compositionally biased region" description="Basic and acidic residues" evidence="1">
    <location>
        <begin position="175"/>
        <end position="191"/>
    </location>
</feature>
<feature type="region of interest" description="Disordered" evidence="1">
    <location>
        <begin position="110"/>
        <end position="191"/>
    </location>
</feature>
<feature type="compositionally biased region" description="Basic residues" evidence="1">
    <location>
        <begin position="36"/>
        <end position="49"/>
    </location>
</feature>
<gene>
    <name evidence="3" type="ORF">HKI87_08g55620</name>
</gene>
<proteinExistence type="predicted"/>
<feature type="compositionally biased region" description="Basic residues" evidence="1">
    <location>
        <begin position="137"/>
        <end position="149"/>
    </location>
</feature>
<dbReference type="EMBL" id="CP151508">
    <property type="protein sequence ID" value="WZN64008.1"/>
    <property type="molecule type" value="Genomic_DNA"/>
</dbReference>
<protein>
    <submittedName>
        <fullName evidence="3">Uncharacterized protein</fullName>
    </submittedName>
</protein>
<keyword evidence="4" id="KW-1185">Reference proteome</keyword>
<dbReference type="Proteomes" id="UP001472866">
    <property type="component" value="Chromosome 08"/>
</dbReference>
<reference evidence="3 4" key="1">
    <citation type="submission" date="2024-03" db="EMBL/GenBank/DDBJ databases">
        <title>Complete genome sequence of the green alga Chloropicon roscoffensis RCC1871.</title>
        <authorList>
            <person name="Lemieux C."/>
            <person name="Pombert J.-F."/>
            <person name="Otis C."/>
            <person name="Turmel M."/>
        </authorList>
    </citation>
    <scope>NUCLEOTIDE SEQUENCE [LARGE SCALE GENOMIC DNA]</scope>
    <source>
        <strain evidence="3 4">RCC1871</strain>
    </source>
</reference>
<evidence type="ECO:0000313" key="4">
    <source>
        <dbReference type="Proteomes" id="UP001472866"/>
    </source>
</evidence>
<feature type="region of interest" description="Disordered" evidence="1">
    <location>
        <begin position="1"/>
        <end position="80"/>
    </location>
</feature>
<sequence length="222" mass="24368">MTMGTTYHRTPMKSKGSGKESAKKASNLGKSTQRLKNGKRGRRHAKAVTKSKVATELFKSPAATPVKASSIRKHKPVRDDANFLTPVKSVQKARRAIDFMEFLDEKVGNTPGAKQVHFSGKSFSAARQGKPVELKTKKQTKSAKRKSLKRSSSSRTPRKARRGSRNLARAMTPAKEPRQEKPLARESRETREPNGLLKLLAFVPIALIGALAGTRSLAARTV</sequence>
<accession>A0AAX4PCY9</accession>
<organism evidence="3 4">
    <name type="scientific">Chloropicon roscoffensis</name>
    <dbReference type="NCBI Taxonomy" id="1461544"/>
    <lineage>
        <taxon>Eukaryota</taxon>
        <taxon>Viridiplantae</taxon>
        <taxon>Chlorophyta</taxon>
        <taxon>Chloropicophyceae</taxon>
        <taxon>Chloropicales</taxon>
        <taxon>Chloropicaceae</taxon>
        <taxon>Chloropicon</taxon>
    </lineage>
</organism>